<proteinExistence type="predicted"/>
<reference evidence="2" key="1">
    <citation type="journal article" date="2023" name="Proc. Natl. Acad. Sci. U.S.A.">
        <title>Genomic and structural basis for evolution of tropane alkaloid biosynthesis.</title>
        <authorList>
            <person name="Wanga Y.-J."/>
            <person name="Taina T."/>
            <person name="Yua J.-Y."/>
            <person name="Lia J."/>
            <person name="Xua B."/>
            <person name="Chenc J."/>
            <person name="D'Auriad J.C."/>
            <person name="Huanga J.-P."/>
            <person name="Huanga S.-X."/>
        </authorList>
    </citation>
    <scope>NUCLEOTIDE SEQUENCE [LARGE SCALE GENOMIC DNA]</scope>
    <source>
        <strain evidence="2">cv. KIB-2019</strain>
    </source>
</reference>
<evidence type="ECO:0000313" key="2">
    <source>
        <dbReference type="Proteomes" id="UP001152561"/>
    </source>
</evidence>
<comment type="caution">
    <text evidence="1">The sequence shown here is derived from an EMBL/GenBank/DDBJ whole genome shotgun (WGS) entry which is preliminary data.</text>
</comment>
<name>A0A9Q1MED9_9SOLA</name>
<evidence type="ECO:0000313" key="1">
    <source>
        <dbReference type="EMBL" id="KAJ8558172.1"/>
    </source>
</evidence>
<organism evidence="1 2">
    <name type="scientific">Anisodus acutangulus</name>
    <dbReference type="NCBI Taxonomy" id="402998"/>
    <lineage>
        <taxon>Eukaryota</taxon>
        <taxon>Viridiplantae</taxon>
        <taxon>Streptophyta</taxon>
        <taxon>Embryophyta</taxon>
        <taxon>Tracheophyta</taxon>
        <taxon>Spermatophyta</taxon>
        <taxon>Magnoliopsida</taxon>
        <taxon>eudicotyledons</taxon>
        <taxon>Gunneridae</taxon>
        <taxon>Pentapetalae</taxon>
        <taxon>asterids</taxon>
        <taxon>lamiids</taxon>
        <taxon>Solanales</taxon>
        <taxon>Solanaceae</taxon>
        <taxon>Solanoideae</taxon>
        <taxon>Hyoscyameae</taxon>
        <taxon>Anisodus</taxon>
    </lineage>
</organism>
<dbReference type="EMBL" id="JAJAGQ010000007">
    <property type="protein sequence ID" value="KAJ8558172.1"/>
    <property type="molecule type" value="Genomic_DNA"/>
</dbReference>
<sequence>MSFQNQLERHKVVVDPVDKNDDQNVHIKRKYRSTSLESRVEFLEKTCDAKLDNILDNKKEKERMDRLIAALHKSGVK</sequence>
<dbReference type="AlphaFoldDB" id="A0A9Q1MED9"/>
<keyword evidence="2" id="KW-1185">Reference proteome</keyword>
<gene>
    <name evidence="1" type="ORF">K7X08_004938</name>
</gene>
<dbReference type="Proteomes" id="UP001152561">
    <property type="component" value="Unassembled WGS sequence"/>
</dbReference>
<accession>A0A9Q1MED9</accession>
<protein>
    <submittedName>
        <fullName evidence="1">Uncharacterized protein</fullName>
    </submittedName>
</protein>